<keyword evidence="2" id="KW-0472">Membrane</keyword>
<dbReference type="AlphaFoldDB" id="A0A6C0IZH5"/>
<organism evidence="3">
    <name type="scientific">viral metagenome</name>
    <dbReference type="NCBI Taxonomy" id="1070528"/>
    <lineage>
        <taxon>unclassified sequences</taxon>
        <taxon>metagenomes</taxon>
        <taxon>organismal metagenomes</taxon>
    </lineage>
</organism>
<protein>
    <recommendedName>
        <fullName evidence="4">SMODS and SLOG-associating 2TM effector domain-containing protein</fullName>
    </recommendedName>
</protein>
<proteinExistence type="predicted"/>
<evidence type="ECO:0008006" key="4">
    <source>
        <dbReference type="Google" id="ProtNLM"/>
    </source>
</evidence>
<accession>A0A6C0IZH5</accession>
<feature type="transmembrane region" description="Helical" evidence="2">
    <location>
        <begin position="41"/>
        <end position="57"/>
    </location>
</feature>
<dbReference type="NCBIfam" id="NF033632">
    <property type="entry name" value="SLATT_4"/>
    <property type="match status" value="1"/>
</dbReference>
<reference evidence="3" key="1">
    <citation type="journal article" date="2020" name="Nature">
        <title>Giant virus diversity and host interactions through global metagenomics.</title>
        <authorList>
            <person name="Schulz F."/>
            <person name="Roux S."/>
            <person name="Paez-Espino D."/>
            <person name="Jungbluth S."/>
            <person name="Walsh D.A."/>
            <person name="Denef V.J."/>
            <person name="McMahon K.D."/>
            <person name="Konstantinidis K.T."/>
            <person name="Eloe-Fadrosh E.A."/>
            <person name="Kyrpides N.C."/>
            <person name="Woyke T."/>
        </authorList>
    </citation>
    <scope>NUCLEOTIDE SEQUENCE</scope>
    <source>
        <strain evidence="3">GVMAG-M-3300025676-16</strain>
    </source>
</reference>
<feature type="region of interest" description="Disordered" evidence="1">
    <location>
        <begin position="194"/>
        <end position="216"/>
    </location>
</feature>
<dbReference type="EMBL" id="MN740295">
    <property type="protein sequence ID" value="QHT98761.1"/>
    <property type="molecule type" value="Genomic_DNA"/>
</dbReference>
<name>A0A6C0IZH5_9ZZZZ</name>
<evidence type="ECO:0000313" key="3">
    <source>
        <dbReference type="EMBL" id="QHT98761.1"/>
    </source>
</evidence>
<evidence type="ECO:0000256" key="1">
    <source>
        <dbReference type="SAM" id="MobiDB-lite"/>
    </source>
</evidence>
<feature type="transmembrane region" description="Helical" evidence="2">
    <location>
        <begin position="69"/>
        <end position="91"/>
    </location>
</feature>
<keyword evidence="2" id="KW-1133">Transmembrane helix</keyword>
<evidence type="ECO:0000256" key="2">
    <source>
        <dbReference type="SAM" id="Phobius"/>
    </source>
</evidence>
<keyword evidence="2" id="KW-0812">Transmembrane</keyword>
<sequence>MTSTWDKYHEKLIRKWAEMSKTYSIMHSLCAQYYSKWHKRLGVPVVLLGGIAASSIFSNNHNDPEDTEFWNYINGGITLLMTGLAGITNFLSLEEKTSKHQCASYKYVKIALDIDTLLSFSRDKRSISPEEFMQSKKAQILEIRENVPEILTWVMSEYLNKFNPSLIDTSSSINKKNISPSLSTRLTLQNHKTNTEISHTRDELKNDSSSNISSREKDVVESLEEISKELGFSEENSFENEINKVNMVCGDKILSDFNDEGTDKVYKACAQLKSLNKVINYSSDSEESISPTERV</sequence>